<dbReference type="GO" id="GO:0016020">
    <property type="term" value="C:membrane"/>
    <property type="evidence" value="ECO:0007669"/>
    <property type="project" value="UniProtKB-SubCell"/>
</dbReference>
<keyword evidence="4 5" id="KW-0472">Membrane</keyword>
<dbReference type="AlphaFoldDB" id="A0A7T0LN25"/>
<feature type="transmembrane region" description="Helical" evidence="5">
    <location>
        <begin position="134"/>
        <end position="155"/>
    </location>
</feature>
<dbReference type="Proteomes" id="UP000594637">
    <property type="component" value="Chromosome"/>
</dbReference>
<sequence>MRMTAFHVRQFVSVPYFIQLMVFTTIVTTLVQFLAARAWGGITPTQGWVRGGVIGMWTTATCAAGIIGFERFKGTLAHLVIAPIGTLRSLAAVISAAASFGLAALPVAWCTWAAASGSVDFTLPGWMGAGRMVAAALLLLAGCLALSFVIAALFVLTPNAIAYEELLLVPVFIASGILFTSTAPPPWLAGFSRLLPLSMPFDLLLGRAVTAVDVVGWLVCVSAWLSLAAFLGRRALRMATRAGTLEVI</sequence>
<gene>
    <name evidence="7" type="ORF">ID810_08675</name>
</gene>
<dbReference type="EMBL" id="CP063989">
    <property type="protein sequence ID" value="QPL06657.1"/>
    <property type="molecule type" value="Genomic_DNA"/>
</dbReference>
<name>A0A7T0LN25_9ACTO</name>
<evidence type="ECO:0000313" key="8">
    <source>
        <dbReference type="Proteomes" id="UP000594637"/>
    </source>
</evidence>
<evidence type="ECO:0000256" key="2">
    <source>
        <dbReference type="ARBA" id="ARBA00022692"/>
    </source>
</evidence>
<feature type="transmembrane region" description="Helical" evidence="5">
    <location>
        <begin position="12"/>
        <end position="35"/>
    </location>
</feature>
<evidence type="ECO:0000313" key="7">
    <source>
        <dbReference type="EMBL" id="QPL06657.1"/>
    </source>
</evidence>
<proteinExistence type="predicted"/>
<keyword evidence="8" id="KW-1185">Reference proteome</keyword>
<evidence type="ECO:0000256" key="1">
    <source>
        <dbReference type="ARBA" id="ARBA00004141"/>
    </source>
</evidence>
<organism evidence="7 8">
    <name type="scientific">Actinomyces respiraculi</name>
    <dbReference type="NCBI Taxonomy" id="2744574"/>
    <lineage>
        <taxon>Bacteria</taxon>
        <taxon>Bacillati</taxon>
        <taxon>Actinomycetota</taxon>
        <taxon>Actinomycetes</taxon>
        <taxon>Actinomycetales</taxon>
        <taxon>Actinomycetaceae</taxon>
        <taxon>Actinomyces</taxon>
    </lineage>
</organism>
<feature type="transmembrane region" description="Helical" evidence="5">
    <location>
        <begin position="208"/>
        <end position="231"/>
    </location>
</feature>
<dbReference type="GO" id="GO:0140359">
    <property type="term" value="F:ABC-type transporter activity"/>
    <property type="evidence" value="ECO:0007669"/>
    <property type="project" value="InterPro"/>
</dbReference>
<feature type="transmembrane region" description="Helical" evidence="5">
    <location>
        <begin position="167"/>
        <end position="188"/>
    </location>
</feature>
<feature type="transmembrane region" description="Helical" evidence="5">
    <location>
        <begin position="90"/>
        <end position="114"/>
    </location>
</feature>
<dbReference type="Pfam" id="PF01061">
    <property type="entry name" value="ABC2_membrane"/>
    <property type="match status" value="1"/>
</dbReference>
<keyword evidence="2 5" id="KW-0812">Transmembrane</keyword>
<comment type="subcellular location">
    <subcellularLocation>
        <location evidence="1">Membrane</location>
        <topology evidence="1">Multi-pass membrane protein</topology>
    </subcellularLocation>
</comment>
<evidence type="ECO:0000256" key="3">
    <source>
        <dbReference type="ARBA" id="ARBA00022989"/>
    </source>
</evidence>
<feature type="transmembrane region" description="Helical" evidence="5">
    <location>
        <begin position="47"/>
        <end position="69"/>
    </location>
</feature>
<protein>
    <submittedName>
        <fullName evidence="7">ABC transporter permease</fullName>
    </submittedName>
</protein>
<dbReference type="InterPro" id="IPR013525">
    <property type="entry name" value="ABC2_TM"/>
</dbReference>
<reference evidence="7 8" key="1">
    <citation type="submission" date="2020-11" db="EMBL/GenBank/DDBJ databases">
        <title>Actinomyces sp. ZJ750.</title>
        <authorList>
            <person name="Zhou J."/>
        </authorList>
    </citation>
    <scope>NUCLEOTIDE SEQUENCE [LARGE SCALE GENOMIC DNA]</scope>
    <source>
        <strain evidence="7 8">ZJ750</strain>
    </source>
</reference>
<feature type="domain" description="ABC-2 type transporter transmembrane" evidence="6">
    <location>
        <begin position="8"/>
        <end position="205"/>
    </location>
</feature>
<accession>A0A7T0LN25</accession>
<evidence type="ECO:0000259" key="6">
    <source>
        <dbReference type="Pfam" id="PF01061"/>
    </source>
</evidence>
<keyword evidence="3 5" id="KW-1133">Transmembrane helix</keyword>
<evidence type="ECO:0000256" key="4">
    <source>
        <dbReference type="ARBA" id="ARBA00023136"/>
    </source>
</evidence>
<evidence type="ECO:0000256" key="5">
    <source>
        <dbReference type="SAM" id="Phobius"/>
    </source>
</evidence>
<dbReference type="KEGG" id="arep:ID810_08675"/>